<feature type="transmembrane region" description="Helical" evidence="6">
    <location>
        <begin position="295"/>
        <end position="314"/>
    </location>
</feature>
<feature type="transmembrane region" description="Helical" evidence="6">
    <location>
        <begin position="155"/>
        <end position="172"/>
    </location>
</feature>
<dbReference type="InterPro" id="IPR001182">
    <property type="entry name" value="FtsW/RodA"/>
</dbReference>
<evidence type="ECO:0000313" key="8">
    <source>
        <dbReference type="Proteomes" id="UP000179279"/>
    </source>
</evidence>
<feature type="transmembrane region" description="Helical" evidence="6">
    <location>
        <begin position="132"/>
        <end position="150"/>
    </location>
</feature>
<dbReference type="Pfam" id="PF01098">
    <property type="entry name" value="FTSW_RODA_SPOVE"/>
    <property type="match status" value="1"/>
</dbReference>
<dbReference type="GO" id="GO:0051301">
    <property type="term" value="P:cell division"/>
    <property type="evidence" value="ECO:0007669"/>
    <property type="project" value="InterPro"/>
</dbReference>
<dbReference type="GO" id="GO:0015648">
    <property type="term" value="F:lipid-linked peptidoglycan transporter activity"/>
    <property type="evidence" value="ECO:0007669"/>
    <property type="project" value="TreeGrafter"/>
</dbReference>
<gene>
    <name evidence="7" type="ORF">A3A57_01340</name>
</gene>
<evidence type="ECO:0000256" key="4">
    <source>
        <dbReference type="ARBA" id="ARBA00022989"/>
    </source>
</evidence>
<evidence type="ECO:0008006" key="9">
    <source>
        <dbReference type="Google" id="ProtNLM"/>
    </source>
</evidence>
<dbReference type="GO" id="GO:0005886">
    <property type="term" value="C:plasma membrane"/>
    <property type="evidence" value="ECO:0007669"/>
    <property type="project" value="TreeGrafter"/>
</dbReference>
<keyword evidence="3" id="KW-0133">Cell shape</keyword>
<dbReference type="PANTHER" id="PTHR30474">
    <property type="entry name" value="CELL CYCLE PROTEIN"/>
    <property type="match status" value="1"/>
</dbReference>
<evidence type="ECO:0000256" key="6">
    <source>
        <dbReference type="SAM" id="Phobius"/>
    </source>
</evidence>
<keyword evidence="5 6" id="KW-0472">Membrane</keyword>
<feature type="transmembrane region" description="Helical" evidence="6">
    <location>
        <begin position="72"/>
        <end position="89"/>
    </location>
</feature>
<accession>A0A1G1WZM3</accession>
<evidence type="ECO:0000256" key="3">
    <source>
        <dbReference type="ARBA" id="ARBA00022960"/>
    </source>
</evidence>
<evidence type="ECO:0000313" key="7">
    <source>
        <dbReference type="EMBL" id="OGY32587.1"/>
    </source>
</evidence>
<evidence type="ECO:0000256" key="2">
    <source>
        <dbReference type="ARBA" id="ARBA00022692"/>
    </source>
</evidence>
<reference evidence="7 8" key="1">
    <citation type="journal article" date="2016" name="Nat. Commun.">
        <title>Thousands of microbial genomes shed light on interconnected biogeochemical processes in an aquifer system.</title>
        <authorList>
            <person name="Anantharaman K."/>
            <person name="Brown C.T."/>
            <person name="Hug L.A."/>
            <person name="Sharon I."/>
            <person name="Castelle C.J."/>
            <person name="Probst A.J."/>
            <person name="Thomas B.C."/>
            <person name="Singh A."/>
            <person name="Wilkins M.J."/>
            <person name="Karaoz U."/>
            <person name="Brodie E.L."/>
            <person name="Williams K.H."/>
            <person name="Hubbard S.S."/>
            <person name="Banfield J.F."/>
        </authorList>
    </citation>
    <scope>NUCLEOTIDE SEQUENCE [LARGE SCALE GENOMIC DNA]</scope>
</reference>
<evidence type="ECO:0000256" key="5">
    <source>
        <dbReference type="ARBA" id="ARBA00023136"/>
    </source>
</evidence>
<feature type="transmembrane region" description="Helical" evidence="6">
    <location>
        <begin position="12"/>
        <end position="35"/>
    </location>
</feature>
<proteinExistence type="predicted"/>
<dbReference type="EMBL" id="MHDA01000014">
    <property type="protein sequence ID" value="OGY32587.1"/>
    <property type="molecule type" value="Genomic_DNA"/>
</dbReference>
<organism evidence="7 8">
    <name type="scientific">Candidatus Woykebacteria bacterium RIFCSPLOWO2_01_FULL_41_12</name>
    <dbReference type="NCBI Taxonomy" id="1802604"/>
    <lineage>
        <taxon>Bacteria</taxon>
        <taxon>Candidatus Woykeibacteriota</taxon>
    </lineage>
</organism>
<dbReference type="GO" id="GO:0032153">
    <property type="term" value="C:cell division site"/>
    <property type="evidence" value="ECO:0007669"/>
    <property type="project" value="TreeGrafter"/>
</dbReference>
<comment type="subcellular location">
    <subcellularLocation>
        <location evidence="1">Membrane</location>
        <topology evidence="1">Multi-pass membrane protein</topology>
    </subcellularLocation>
</comment>
<keyword evidence="2 6" id="KW-0812">Transmembrane</keyword>
<protein>
    <recommendedName>
        <fullName evidence="9">Rod shape-determining protein RodA</fullName>
    </recommendedName>
</protein>
<feature type="transmembrane region" description="Helical" evidence="6">
    <location>
        <begin position="320"/>
        <end position="350"/>
    </location>
</feature>
<comment type="caution">
    <text evidence="7">The sequence shown here is derived from an EMBL/GenBank/DDBJ whole genome shotgun (WGS) entry which is preliminary data.</text>
</comment>
<dbReference type="GO" id="GO:0008360">
    <property type="term" value="P:regulation of cell shape"/>
    <property type="evidence" value="ECO:0007669"/>
    <property type="project" value="UniProtKB-KW"/>
</dbReference>
<feature type="transmembrane region" description="Helical" evidence="6">
    <location>
        <begin position="41"/>
        <end position="60"/>
    </location>
</feature>
<sequence>MKFVSDFVKKIDLLIFLPAVLLSSFGLLMIFSLSFESDISIFLKQLSSVFLSILVFLVISRINFKTITQYTPLLYTVLLALLLVTFFFGNEVRGSVRWIDLGFIRIQASEMAKPVVALCLATFLASNPPKNIKNLLISLLLVLLPAAFVIQQPDLGSGVVIIMIWAFLVFLAGISAPYILGSFLAAVLALPILWNFLQDYQKMRILSFLNPNLDPLGSSYNVVQALIAFGSGQLVGRGLGRGTQTHLDFLPAESTDFIFAFIGEELGILGIGIVLFIFALLVYRLIRIAVSVESIGASLFSFSAAFIIFIQFFINAGVNVGIIPVTGITLPLVSFGGSSMISTFLILGLANSIVNTYLKEGFDPVFNG</sequence>
<dbReference type="PANTHER" id="PTHR30474:SF1">
    <property type="entry name" value="PEPTIDOGLYCAN GLYCOSYLTRANSFERASE MRDB"/>
    <property type="match status" value="1"/>
</dbReference>
<dbReference type="AlphaFoldDB" id="A0A1G1WZM3"/>
<name>A0A1G1WZM3_9BACT</name>
<feature type="transmembrane region" description="Helical" evidence="6">
    <location>
        <begin position="257"/>
        <end position="283"/>
    </location>
</feature>
<evidence type="ECO:0000256" key="1">
    <source>
        <dbReference type="ARBA" id="ARBA00004141"/>
    </source>
</evidence>
<dbReference type="Proteomes" id="UP000179279">
    <property type="component" value="Unassembled WGS sequence"/>
</dbReference>
<keyword evidence="4 6" id="KW-1133">Transmembrane helix</keyword>